<evidence type="ECO:0000259" key="13">
    <source>
        <dbReference type="PROSITE" id="PS51873"/>
    </source>
</evidence>
<evidence type="ECO:0000256" key="4">
    <source>
        <dbReference type="ARBA" id="ARBA00022723"/>
    </source>
</evidence>
<dbReference type="InterPro" id="IPR044066">
    <property type="entry name" value="TRIAD_supradom"/>
</dbReference>
<dbReference type="PANTHER" id="PTHR11685">
    <property type="entry name" value="RBR FAMILY RING FINGER AND IBR DOMAIN-CONTAINING"/>
    <property type="match status" value="1"/>
</dbReference>
<evidence type="ECO:0000256" key="8">
    <source>
        <dbReference type="ARBA" id="ARBA00022833"/>
    </source>
</evidence>
<proteinExistence type="predicted"/>
<dbReference type="GO" id="GO:0008270">
    <property type="term" value="F:zinc ion binding"/>
    <property type="evidence" value="ECO:0007669"/>
    <property type="project" value="UniProtKB-KW"/>
</dbReference>
<comment type="catalytic activity">
    <reaction evidence="1">
        <text>[E2 ubiquitin-conjugating enzyme]-S-ubiquitinyl-L-cysteine + [acceptor protein]-L-lysine = [E2 ubiquitin-conjugating enzyme]-L-cysteine + [acceptor protein]-N(6)-ubiquitinyl-L-lysine.</text>
        <dbReference type="EC" id="2.3.2.31"/>
    </reaction>
</comment>
<dbReference type="OrthoDB" id="1431934at2759"/>
<evidence type="ECO:0000256" key="3">
    <source>
        <dbReference type="ARBA" id="ARBA00022679"/>
    </source>
</evidence>
<dbReference type="Pfam" id="PF01485">
    <property type="entry name" value="IBR"/>
    <property type="match status" value="1"/>
</dbReference>
<keyword evidence="8" id="KW-0862">Zinc</keyword>
<dbReference type="PROSITE" id="PS51873">
    <property type="entry name" value="TRIAD"/>
    <property type="match status" value="1"/>
</dbReference>
<evidence type="ECO:0000256" key="2">
    <source>
        <dbReference type="ARBA" id="ARBA00012251"/>
    </source>
</evidence>
<organism evidence="14 15">
    <name type="scientific">Cudoniella acicularis</name>
    <dbReference type="NCBI Taxonomy" id="354080"/>
    <lineage>
        <taxon>Eukaryota</taxon>
        <taxon>Fungi</taxon>
        <taxon>Dikarya</taxon>
        <taxon>Ascomycota</taxon>
        <taxon>Pezizomycotina</taxon>
        <taxon>Leotiomycetes</taxon>
        <taxon>Helotiales</taxon>
        <taxon>Tricladiaceae</taxon>
        <taxon>Cudoniella</taxon>
    </lineage>
</organism>
<feature type="region of interest" description="Disordered" evidence="11">
    <location>
        <begin position="73"/>
        <end position="122"/>
    </location>
</feature>
<dbReference type="AlphaFoldDB" id="A0A8H4W7M9"/>
<evidence type="ECO:0000259" key="12">
    <source>
        <dbReference type="PROSITE" id="PS50089"/>
    </source>
</evidence>
<dbReference type="SMART" id="SM00647">
    <property type="entry name" value="IBR"/>
    <property type="match status" value="1"/>
</dbReference>
<feature type="coiled-coil region" evidence="10">
    <location>
        <begin position="290"/>
        <end position="346"/>
    </location>
</feature>
<dbReference type="InterPro" id="IPR001841">
    <property type="entry name" value="Znf_RING"/>
</dbReference>
<evidence type="ECO:0000313" key="15">
    <source>
        <dbReference type="Proteomes" id="UP000566819"/>
    </source>
</evidence>
<dbReference type="SUPFAM" id="SSF57850">
    <property type="entry name" value="RING/U-box"/>
    <property type="match status" value="3"/>
</dbReference>
<keyword evidence="15" id="KW-1185">Reference proteome</keyword>
<keyword evidence="5" id="KW-0677">Repeat</keyword>
<dbReference type="GO" id="GO:0061630">
    <property type="term" value="F:ubiquitin protein ligase activity"/>
    <property type="evidence" value="ECO:0007669"/>
    <property type="project" value="UniProtKB-EC"/>
</dbReference>
<gene>
    <name evidence="14" type="ORF">G7Y89_g1186</name>
</gene>
<name>A0A8H4W7M9_9HELO</name>
<evidence type="ECO:0000256" key="5">
    <source>
        <dbReference type="ARBA" id="ARBA00022737"/>
    </source>
</evidence>
<dbReference type="PROSITE" id="PS50089">
    <property type="entry name" value="ZF_RING_2"/>
    <property type="match status" value="1"/>
</dbReference>
<comment type="caution">
    <text evidence="14">The sequence shown here is derived from an EMBL/GenBank/DDBJ whole genome shotgun (WGS) entry which is preliminary data.</text>
</comment>
<keyword evidence="10" id="KW-0175">Coiled coil</keyword>
<dbReference type="Proteomes" id="UP000566819">
    <property type="component" value="Unassembled WGS sequence"/>
</dbReference>
<reference evidence="14 15" key="1">
    <citation type="submission" date="2020-03" db="EMBL/GenBank/DDBJ databases">
        <title>Draft Genome Sequence of Cudoniella acicularis.</title>
        <authorList>
            <person name="Buettner E."/>
            <person name="Kellner H."/>
        </authorList>
    </citation>
    <scope>NUCLEOTIDE SEQUENCE [LARGE SCALE GENOMIC DNA]</scope>
    <source>
        <strain evidence="14 15">DSM 108380</strain>
    </source>
</reference>
<keyword evidence="3" id="KW-0808">Transferase</keyword>
<dbReference type="Gene3D" id="3.30.40.10">
    <property type="entry name" value="Zinc/RING finger domain, C3HC4 (zinc finger)"/>
    <property type="match status" value="1"/>
</dbReference>
<dbReference type="GO" id="GO:0016567">
    <property type="term" value="P:protein ubiquitination"/>
    <property type="evidence" value="ECO:0007669"/>
    <property type="project" value="InterPro"/>
</dbReference>
<feature type="domain" description="RING-type" evidence="13">
    <location>
        <begin position="125"/>
        <end position="397"/>
    </location>
</feature>
<dbReference type="InterPro" id="IPR002867">
    <property type="entry name" value="IBR_dom"/>
</dbReference>
<feature type="compositionally biased region" description="Polar residues" evidence="11">
    <location>
        <begin position="73"/>
        <end position="84"/>
    </location>
</feature>
<dbReference type="InterPro" id="IPR013083">
    <property type="entry name" value="Znf_RING/FYVE/PHD"/>
</dbReference>
<evidence type="ECO:0000256" key="10">
    <source>
        <dbReference type="SAM" id="Coils"/>
    </source>
</evidence>
<dbReference type="InterPro" id="IPR031127">
    <property type="entry name" value="E3_UB_ligase_RBR"/>
</dbReference>
<dbReference type="EC" id="2.3.2.31" evidence="2"/>
<feature type="compositionally biased region" description="Low complexity" evidence="11">
    <location>
        <begin position="104"/>
        <end position="115"/>
    </location>
</feature>
<evidence type="ECO:0000256" key="7">
    <source>
        <dbReference type="ARBA" id="ARBA00022786"/>
    </source>
</evidence>
<protein>
    <recommendedName>
        <fullName evidence="2">RBR-type E3 ubiquitin transferase</fullName>
        <ecNumber evidence="2">2.3.2.31</ecNumber>
    </recommendedName>
</protein>
<sequence>MSSQGLKTPFRIPGGPPSRFQEWDKNARPEADQATYSSSSTYIALPSIYGESQVPLLAPQYGNITVSRVSISAPNDTSSSTLSSPFAKGSSGKRQYEFRVKQAGSSSSSYSIGSSRPNFNPEDPDPTSCIICTEDFSIYTRPPIWISLACLHKPSVCCDCLAKCIKSDLDTKIWNQIKCPECPTMLIYEDIKRLADKETFSRYETLSFRSAVSADPNFFWCQNCDFGQLHESGNSQPIIRCLNCNHRTCFKHSVPWHERLTCEEYDKMLQDPDGFQSAIDKDDEATAEARKRLEKEDEILARGLDEKERRVEQDRQRQIHEEQLRREKAEQEAEAWRRKLELDRNKKREGIKRRQAEEQLSLEKVEQTTKRCPSCRWAIEKNAGCSHMTCMSSAGIA</sequence>
<evidence type="ECO:0000256" key="1">
    <source>
        <dbReference type="ARBA" id="ARBA00001798"/>
    </source>
</evidence>
<dbReference type="Gene3D" id="1.20.120.1750">
    <property type="match status" value="1"/>
</dbReference>
<evidence type="ECO:0000256" key="9">
    <source>
        <dbReference type="PROSITE-ProRule" id="PRU00175"/>
    </source>
</evidence>
<feature type="region of interest" description="Disordered" evidence="11">
    <location>
        <begin position="1"/>
        <end position="37"/>
    </location>
</feature>
<feature type="domain" description="RING-type" evidence="12">
    <location>
        <begin position="129"/>
        <end position="182"/>
    </location>
</feature>
<evidence type="ECO:0000256" key="11">
    <source>
        <dbReference type="SAM" id="MobiDB-lite"/>
    </source>
</evidence>
<keyword evidence="7" id="KW-0833">Ubl conjugation pathway</keyword>
<evidence type="ECO:0000313" key="14">
    <source>
        <dbReference type="EMBL" id="KAF4636897.1"/>
    </source>
</evidence>
<feature type="compositionally biased region" description="Basic and acidic residues" evidence="11">
    <location>
        <begin position="21"/>
        <end position="31"/>
    </location>
</feature>
<keyword evidence="4" id="KW-0479">Metal-binding</keyword>
<evidence type="ECO:0000256" key="6">
    <source>
        <dbReference type="ARBA" id="ARBA00022771"/>
    </source>
</evidence>
<accession>A0A8H4W7M9</accession>
<dbReference type="EMBL" id="JAAMPI010000044">
    <property type="protein sequence ID" value="KAF4636897.1"/>
    <property type="molecule type" value="Genomic_DNA"/>
</dbReference>
<keyword evidence="6 9" id="KW-0863">Zinc-finger</keyword>